<feature type="compositionally biased region" description="Basic and acidic residues" evidence="1">
    <location>
        <begin position="72"/>
        <end position="88"/>
    </location>
</feature>
<dbReference type="AlphaFoldDB" id="A0A8X6GM09"/>
<accession>A0A8X6GM09</accession>
<organism evidence="2 3">
    <name type="scientific">Trichonephila clavata</name>
    <name type="common">Joro spider</name>
    <name type="synonym">Nephila clavata</name>
    <dbReference type="NCBI Taxonomy" id="2740835"/>
    <lineage>
        <taxon>Eukaryota</taxon>
        <taxon>Metazoa</taxon>
        <taxon>Ecdysozoa</taxon>
        <taxon>Arthropoda</taxon>
        <taxon>Chelicerata</taxon>
        <taxon>Arachnida</taxon>
        <taxon>Araneae</taxon>
        <taxon>Araneomorphae</taxon>
        <taxon>Entelegynae</taxon>
        <taxon>Araneoidea</taxon>
        <taxon>Nephilidae</taxon>
        <taxon>Trichonephila</taxon>
    </lineage>
</organism>
<dbReference type="Proteomes" id="UP000887116">
    <property type="component" value="Unassembled WGS sequence"/>
</dbReference>
<gene>
    <name evidence="2" type="ORF">TNCT_188351</name>
</gene>
<evidence type="ECO:0000313" key="2">
    <source>
        <dbReference type="EMBL" id="GFR07351.1"/>
    </source>
</evidence>
<reference evidence="2" key="1">
    <citation type="submission" date="2020-07" db="EMBL/GenBank/DDBJ databases">
        <title>Multicomponent nature underlies the extraordinary mechanical properties of spider dragline silk.</title>
        <authorList>
            <person name="Kono N."/>
            <person name="Nakamura H."/>
            <person name="Mori M."/>
            <person name="Yoshida Y."/>
            <person name="Ohtoshi R."/>
            <person name="Malay A.D."/>
            <person name="Moran D.A.P."/>
            <person name="Tomita M."/>
            <person name="Numata K."/>
            <person name="Arakawa K."/>
        </authorList>
    </citation>
    <scope>NUCLEOTIDE SEQUENCE</scope>
</reference>
<sequence length="88" mass="9823">MIAPFPRLSSPTPTPPLKKSTSPPNIISPKSNLIHSSTFPLQNFPHRFYVPKLHSPFILLDFTTPLGTAEVTSERNLDTPQGRKEKES</sequence>
<evidence type="ECO:0000313" key="3">
    <source>
        <dbReference type="Proteomes" id="UP000887116"/>
    </source>
</evidence>
<evidence type="ECO:0000256" key="1">
    <source>
        <dbReference type="SAM" id="MobiDB-lite"/>
    </source>
</evidence>
<feature type="region of interest" description="Disordered" evidence="1">
    <location>
        <begin position="1"/>
        <end position="31"/>
    </location>
</feature>
<comment type="caution">
    <text evidence="2">The sequence shown here is derived from an EMBL/GenBank/DDBJ whole genome shotgun (WGS) entry which is preliminary data.</text>
</comment>
<proteinExistence type="predicted"/>
<dbReference type="EMBL" id="BMAO01006262">
    <property type="protein sequence ID" value="GFR07351.1"/>
    <property type="molecule type" value="Genomic_DNA"/>
</dbReference>
<feature type="region of interest" description="Disordered" evidence="1">
    <location>
        <begin position="69"/>
        <end position="88"/>
    </location>
</feature>
<protein>
    <submittedName>
        <fullName evidence="2">Uncharacterized protein</fullName>
    </submittedName>
</protein>
<keyword evidence="3" id="KW-1185">Reference proteome</keyword>
<name>A0A8X6GM09_TRICU</name>